<name>A0ABR1S572_9PEZI</name>
<reference evidence="1 2" key="1">
    <citation type="submission" date="2023-01" db="EMBL/GenBank/DDBJ databases">
        <title>Analysis of 21 Apiospora genomes using comparative genomics revels a genus with tremendous synthesis potential of carbohydrate active enzymes and secondary metabolites.</title>
        <authorList>
            <person name="Sorensen T."/>
        </authorList>
    </citation>
    <scope>NUCLEOTIDE SEQUENCE [LARGE SCALE GENOMIC DNA]</scope>
    <source>
        <strain evidence="1 2">CBS 20057</strain>
    </source>
</reference>
<keyword evidence="2" id="KW-1185">Reference proteome</keyword>
<dbReference type="Proteomes" id="UP001396898">
    <property type="component" value="Unassembled WGS sequence"/>
</dbReference>
<sequence length="86" mass="9729">MSRVAFSTHRYRNIHYVVTLHETNEQPRFTRKSAVVLTLLKTVAKALNAMYIGRQEALASQLERRWSGCASTRGNSGMALVQTNAY</sequence>
<accession>A0ABR1S572</accession>
<dbReference type="EMBL" id="JAQQWI010000007">
    <property type="protein sequence ID" value="KAK8026503.1"/>
    <property type="molecule type" value="Genomic_DNA"/>
</dbReference>
<evidence type="ECO:0000313" key="1">
    <source>
        <dbReference type="EMBL" id="KAK8026503.1"/>
    </source>
</evidence>
<proteinExistence type="predicted"/>
<comment type="caution">
    <text evidence="1">The sequence shown here is derived from an EMBL/GenBank/DDBJ whole genome shotgun (WGS) entry which is preliminary data.</text>
</comment>
<organism evidence="1 2">
    <name type="scientific">Apiospora marii</name>
    <dbReference type="NCBI Taxonomy" id="335849"/>
    <lineage>
        <taxon>Eukaryota</taxon>
        <taxon>Fungi</taxon>
        <taxon>Dikarya</taxon>
        <taxon>Ascomycota</taxon>
        <taxon>Pezizomycotina</taxon>
        <taxon>Sordariomycetes</taxon>
        <taxon>Xylariomycetidae</taxon>
        <taxon>Amphisphaeriales</taxon>
        <taxon>Apiosporaceae</taxon>
        <taxon>Apiospora</taxon>
    </lineage>
</organism>
<protein>
    <submittedName>
        <fullName evidence="1">Uncharacterized protein</fullName>
    </submittedName>
</protein>
<gene>
    <name evidence="1" type="ORF">PG991_003559</name>
</gene>
<evidence type="ECO:0000313" key="2">
    <source>
        <dbReference type="Proteomes" id="UP001396898"/>
    </source>
</evidence>